<name>A0A165WQM2_9AGAM</name>
<dbReference type="Proteomes" id="UP000076532">
    <property type="component" value="Unassembled WGS sequence"/>
</dbReference>
<protein>
    <submittedName>
        <fullName evidence="2">Uncharacterized protein</fullName>
    </submittedName>
</protein>
<feature type="chain" id="PRO_5007868550" evidence="1">
    <location>
        <begin position="19"/>
        <end position="169"/>
    </location>
</feature>
<evidence type="ECO:0000313" key="3">
    <source>
        <dbReference type="Proteomes" id="UP000076532"/>
    </source>
</evidence>
<keyword evidence="1" id="KW-0732">Signal</keyword>
<accession>A0A165WQM2</accession>
<evidence type="ECO:0000313" key="2">
    <source>
        <dbReference type="EMBL" id="KZP07811.1"/>
    </source>
</evidence>
<dbReference type="AlphaFoldDB" id="A0A165WQM2"/>
<dbReference type="OrthoDB" id="2948247at2759"/>
<organism evidence="2 3">
    <name type="scientific">Athelia psychrophila</name>
    <dbReference type="NCBI Taxonomy" id="1759441"/>
    <lineage>
        <taxon>Eukaryota</taxon>
        <taxon>Fungi</taxon>
        <taxon>Dikarya</taxon>
        <taxon>Basidiomycota</taxon>
        <taxon>Agaricomycotina</taxon>
        <taxon>Agaricomycetes</taxon>
        <taxon>Agaricomycetidae</taxon>
        <taxon>Atheliales</taxon>
        <taxon>Atheliaceae</taxon>
        <taxon>Athelia</taxon>
    </lineage>
</organism>
<keyword evidence="3" id="KW-1185">Reference proteome</keyword>
<feature type="signal peptide" evidence="1">
    <location>
        <begin position="1"/>
        <end position="18"/>
    </location>
</feature>
<gene>
    <name evidence="2" type="ORF">FIBSPDRAFT_939298</name>
</gene>
<dbReference type="EMBL" id="KV417739">
    <property type="protein sequence ID" value="KZP07811.1"/>
    <property type="molecule type" value="Genomic_DNA"/>
</dbReference>
<proteinExistence type="predicted"/>
<evidence type="ECO:0000256" key="1">
    <source>
        <dbReference type="SAM" id="SignalP"/>
    </source>
</evidence>
<reference evidence="2 3" key="1">
    <citation type="journal article" date="2016" name="Mol. Biol. Evol.">
        <title>Comparative Genomics of Early-Diverging Mushroom-Forming Fungi Provides Insights into the Origins of Lignocellulose Decay Capabilities.</title>
        <authorList>
            <person name="Nagy L.G."/>
            <person name="Riley R."/>
            <person name="Tritt A."/>
            <person name="Adam C."/>
            <person name="Daum C."/>
            <person name="Floudas D."/>
            <person name="Sun H."/>
            <person name="Yadav J.S."/>
            <person name="Pangilinan J."/>
            <person name="Larsson K.H."/>
            <person name="Matsuura K."/>
            <person name="Barry K."/>
            <person name="Labutti K."/>
            <person name="Kuo R."/>
            <person name="Ohm R.A."/>
            <person name="Bhattacharya S.S."/>
            <person name="Shirouzu T."/>
            <person name="Yoshinaga Y."/>
            <person name="Martin F.M."/>
            <person name="Grigoriev I.V."/>
            <person name="Hibbett D.S."/>
        </authorList>
    </citation>
    <scope>NUCLEOTIDE SEQUENCE [LARGE SCALE GENOMIC DNA]</scope>
    <source>
        <strain evidence="2 3">CBS 109695</strain>
    </source>
</reference>
<sequence>MYSKSFLALAIAATFVSAAEVKWWSTKSSCQGSPSEDYQNLGCGCNDPPGDWEAVQVTGITSGTRVTAHNQNGCTSASQVAQVYGPACINAIESMSHKPSYICRCTLDALTSRGNAADWLNLRLSGTKPAPGCSFCSWNTSGTLFKRDGDWATGVSRGLEWVTSGLRPI</sequence>